<reference evidence="1" key="1">
    <citation type="submission" date="2023-12" db="EMBL/GenBank/DDBJ databases">
        <title>Genome assembly of Anisodus tanguticus.</title>
        <authorList>
            <person name="Wang Y.-J."/>
        </authorList>
    </citation>
    <scope>NUCLEOTIDE SEQUENCE</scope>
    <source>
        <strain evidence="1">KB-2021</strain>
        <tissue evidence="1">Leaf</tissue>
    </source>
</reference>
<dbReference type="AlphaFoldDB" id="A0AAE1RB73"/>
<protein>
    <submittedName>
        <fullName evidence="1">Uncharacterized protein</fullName>
    </submittedName>
</protein>
<proteinExistence type="predicted"/>
<sequence>MPDKTGPGGAGHECMAYLVLYWPQRDEVTDLTPPCTVEQRRFAGGDGKDELVDCEMEAAQALACLAHPVSKNNDAFLVGPSGRYEGHNSLYSSLDTQYWYQSRRFLGRTNAEDDDEKY</sequence>
<comment type="caution">
    <text evidence="1">The sequence shown here is derived from an EMBL/GenBank/DDBJ whole genome shotgun (WGS) entry which is preliminary data.</text>
</comment>
<evidence type="ECO:0000313" key="2">
    <source>
        <dbReference type="Proteomes" id="UP001291623"/>
    </source>
</evidence>
<gene>
    <name evidence="1" type="ORF">RND71_031113</name>
</gene>
<dbReference type="EMBL" id="JAVYJV010000017">
    <property type="protein sequence ID" value="KAK4348358.1"/>
    <property type="molecule type" value="Genomic_DNA"/>
</dbReference>
<evidence type="ECO:0000313" key="1">
    <source>
        <dbReference type="EMBL" id="KAK4348358.1"/>
    </source>
</evidence>
<keyword evidence="2" id="KW-1185">Reference proteome</keyword>
<dbReference type="Proteomes" id="UP001291623">
    <property type="component" value="Unassembled WGS sequence"/>
</dbReference>
<name>A0AAE1RB73_9SOLA</name>
<organism evidence="1 2">
    <name type="scientific">Anisodus tanguticus</name>
    <dbReference type="NCBI Taxonomy" id="243964"/>
    <lineage>
        <taxon>Eukaryota</taxon>
        <taxon>Viridiplantae</taxon>
        <taxon>Streptophyta</taxon>
        <taxon>Embryophyta</taxon>
        <taxon>Tracheophyta</taxon>
        <taxon>Spermatophyta</taxon>
        <taxon>Magnoliopsida</taxon>
        <taxon>eudicotyledons</taxon>
        <taxon>Gunneridae</taxon>
        <taxon>Pentapetalae</taxon>
        <taxon>asterids</taxon>
        <taxon>lamiids</taxon>
        <taxon>Solanales</taxon>
        <taxon>Solanaceae</taxon>
        <taxon>Solanoideae</taxon>
        <taxon>Hyoscyameae</taxon>
        <taxon>Anisodus</taxon>
    </lineage>
</organism>
<accession>A0AAE1RB73</accession>